<comment type="caution">
    <text evidence="12">The sequence shown here is derived from an EMBL/GenBank/DDBJ whole genome shotgun (WGS) entry which is preliminary data.</text>
</comment>
<evidence type="ECO:0000256" key="8">
    <source>
        <dbReference type="SAM" id="SignalP"/>
    </source>
</evidence>
<evidence type="ECO:0000256" key="2">
    <source>
        <dbReference type="ARBA" id="ARBA00022448"/>
    </source>
</evidence>
<keyword evidence="3 8" id="KW-0732">Signal</keyword>
<dbReference type="Pfam" id="PF11741">
    <property type="entry name" value="AMIN"/>
    <property type="match status" value="1"/>
</dbReference>
<evidence type="ECO:0000313" key="13">
    <source>
        <dbReference type="Proteomes" id="UP000196531"/>
    </source>
</evidence>
<evidence type="ECO:0000256" key="1">
    <source>
        <dbReference type="ARBA" id="ARBA00004370"/>
    </source>
</evidence>
<feature type="chain" id="PRO_5012486614" evidence="8">
    <location>
        <begin position="24"/>
        <end position="609"/>
    </location>
</feature>
<dbReference type="PRINTS" id="PR00811">
    <property type="entry name" value="BCTERIALGSPD"/>
</dbReference>
<evidence type="ECO:0000259" key="10">
    <source>
        <dbReference type="Pfam" id="PF03958"/>
    </source>
</evidence>
<keyword evidence="4" id="KW-0472">Membrane</keyword>
<keyword evidence="5" id="KW-0998">Cell outer membrane</keyword>
<feature type="domain" description="Type II/III secretion system secretin-like" evidence="9">
    <location>
        <begin position="438"/>
        <end position="598"/>
    </location>
</feature>
<dbReference type="InterPro" id="IPR013355">
    <property type="entry name" value="Pilus_4_PilQ"/>
</dbReference>
<dbReference type="InterPro" id="IPR051808">
    <property type="entry name" value="Type_IV_pilus_biogenesis"/>
</dbReference>
<feature type="domain" description="AMIN" evidence="11">
    <location>
        <begin position="44"/>
        <end position="114"/>
    </location>
</feature>
<organism evidence="12 13">
    <name type="scientific">Halobacteriovorax marinus</name>
    <dbReference type="NCBI Taxonomy" id="97084"/>
    <lineage>
        <taxon>Bacteria</taxon>
        <taxon>Pseudomonadati</taxon>
        <taxon>Bdellovibrionota</taxon>
        <taxon>Bacteriovoracia</taxon>
        <taxon>Bacteriovoracales</taxon>
        <taxon>Halobacteriovoraceae</taxon>
        <taxon>Halobacteriovorax</taxon>
    </lineage>
</organism>
<dbReference type="Pfam" id="PF00263">
    <property type="entry name" value="Secretin"/>
    <property type="match status" value="1"/>
</dbReference>
<dbReference type="EMBL" id="MAAO01000016">
    <property type="protein sequence ID" value="OUR93065.1"/>
    <property type="molecule type" value="Genomic_DNA"/>
</dbReference>
<proteinExistence type="inferred from homology"/>
<dbReference type="InterPro" id="IPR001775">
    <property type="entry name" value="GspD/PilQ"/>
</dbReference>
<evidence type="ECO:0000256" key="6">
    <source>
        <dbReference type="RuleBase" id="RU004003"/>
    </source>
</evidence>
<dbReference type="InterPro" id="IPR005644">
    <property type="entry name" value="NolW-like"/>
</dbReference>
<dbReference type="NCBIfam" id="TIGR02515">
    <property type="entry name" value="IV_pilus_PilQ"/>
    <property type="match status" value="1"/>
</dbReference>
<gene>
    <name evidence="12" type="ORF">A9Q84_21415</name>
</gene>
<evidence type="ECO:0000259" key="11">
    <source>
        <dbReference type="Pfam" id="PF11741"/>
    </source>
</evidence>
<comment type="subcellular location">
    <subcellularLocation>
        <location evidence="7">Cell outer membrane</location>
    </subcellularLocation>
    <subcellularLocation>
        <location evidence="1">Membrane</location>
    </subcellularLocation>
</comment>
<dbReference type="Gene3D" id="3.30.1370.130">
    <property type="match status" value="1"/>
</dbReference>
<name>A0A1Y5F214_9BACT</name>
<evidence type="ECO:0000313" key="12">
    <source>
        <dbReference type="EMBL" id="OUR93065.1"/>
    </source>
</evidence>
<evidence type="ECO:0000259" key="9">
    <source>
        <dbReference type="Pfam" id="PF00263"/>
    </source>
</evidence>
<comment type="similarity">
    <text evidence="6">Belongs to the bacterial secretin family.</text>
</comment>
<evidence type="ECO:0000256" key="7">
    <source>
        <dbReference type="RuleBase" id="RU004004"/>
    </source>
</evidence>
<dbReference type="Pfam" id="PF03958">
    <property type="entry name" value="Secretin_N"/>
    <property type="match status" value="1"/>
</dbReference>
<feature type="domain" description="NolW-like" evidence="10">
    <location>
        <begin position="285"/>
        <end position="346"/>
    </location>
</feature>
<accession>A0A1Y5F214</accession>
<evidence type="ECO:0000256" key="4">
    <source>
        <dbReference type="ARBA" id="ARBA00023136"/>
    </source>
</evidence>
<reference evidence="13" key="1">
    <citation type="journal article" date="2017" name="Proc. Natl. Acad. Sci. U.S.A.">
        <title>Simulation of Deepwater Horizon oil plume reveals substrate specialization within a complex community of hydrocarbon-degraders.</title>
        <authorList>
            <person name="Hu P."/>
            <person name="Dubinsky E.A."/>
            <person name="Probst A.J."/>
            <person name="Wang J."/>
            <person name="Sieber C.M.K."/>
            <person name="Tom L.M."/>
            <person name="Gardinali P."/>
            <person name="Banfield J.F."/>
            <person name="Atlas R.M."/>
            <person name="Andersen G.L."/>
        </authorList>
    </citation>
    <scope>NUCLEOTIDE SEQUENCE [LARGE SCALE GENOMIC DNA]</scope>
</reference>
<dbReference type="GO" id="GO:0009279">
    <property type="term" value="C:cell outer membrane"/>
    <property type="evidence" value="ECO:0007669"/>
    <property type="project" value="UniProtKB-SubCell"/>
</dbReference>
<protein>
    <submittedName>
        <fullName evidence="12">Uncharacterized protein</fullName>
    </submittedName>
</protein>
<keyword evidence="2 7" id="KW-0813">Transport</keyword>
<dbReference type="Proteomes" id="UP000196531">
    <property type="component" value="Unassembled WGS sequence"/>
</dbReference>
<evidence type="ECO:0000256" key="5">
    <source>
        <dbReference type="ARBA" id="ARBA00023237"/>
    </source>
</evidence>
<dbReference type="Gene3D" id="3.30.1370.120">
    <property type="match status" value="1"/>
</dbReference>
<dbReference type="PANTHER" id="PTHR30604">
    <property type="entry name" value="PROTEIN TRANSPORT PROTEIN HOFQ"/>
    <property type="match status" value="1"/>
</dbReference>
<feature type="signal peptide" evidence="8">
    <location>
        <begin position="1"/>
        <end position="23"/>
    </location>
</feature>
<sequence>MEIRSFLKKLLIISLFVSSSVYATTLEQINYKLKDEVALIELTFDNNIAKAKKFHVTEDKQIIIDLKGVQSTDRVIRAFDTSEFSGSIVFVSAYRKTSNPEDLRIAIQLRDNVRSILKREPNKIILEVESRFGVFSQRTIDDNKSYEEKITKEVAEVGKLSIPKSDSVEDILENLTLSGRKKYIGKKITFNIKDLPVADILNMIADASGFNIIITDEINTKPPLSLNLTNIPWDQALDTILGLNKLVARKNGVILMVTTYEKAAEEQKKEYEARKLKEKEVPLVTKVFPISYATTKEMLDILKDYITKRGKLNHDVRTNSLIVKDTADTIERIRKIVEVLDTQTPQVLIESKIVEVNESYKKEIGLQNGLNFGYDPIGQVGPAQPSVIGSDIISGTNAGPGFSFSSAPSTGDGARSLFGLTVTRFNRLLNLSFSLQLLESESKGKIVASPKVITQNKKKAVIATTDTTSFSKSVSQDATSSEITFESVEASLQLEVTPQVTNEGSISLEINLTKEQFGTRPSAAAPPDKQKRSVITNVLVDNGSTIVIGGVYNYEKRESHSGIPFIKDIPLIGWLFRTPYAPEVIKQELLIFITPRIVNQEEAGIVEKL</sequence>
<dbReference type="PANTHER" id="PTHR30604:SF1">
    <property type="entry name" value="DNA UTILIZATION PROTEIN HOFQ"/>
    <property type="match status" value="1"/>
</dbReference>
<dbReference type="InterPro" id="IPR004846">
    <property type="entry name" value="T2SS/T3SS_dom"/>
</dbReference>
<dbReference type="InterPro" id="IPR038591">
    <property type="entry name" value="NolW-like_sf"/>
</dbReference>
<dbReference type="AlphaFoldDB" id="A0A1Y5F214"/>
<dbReference type="GO" id="GO:0009306">
    <property type="term" value="P:protein secretion"/>
    <property type="evidence" value="ECO:0007669"/>
    <property type="project" value="InterPro"/>
</dbReference>
<evidence type="ECO:0000256" key="3">
    <source>
        <dbReference type="ARBA" id="ARBA00022729"/>
    </source>
</evidence>
<dbReference type="InterPro" id="IPR021731">
    <property type="entry name" value="AMIN_dom"/>
</dbReference>